<dbReference type="PROSITE" id="PS51379">
    <property type="entry name" value="4FE4S_FER_2"/>
    <property type="match status" value="4"/>
</dbReference>
<evidence type="ECO:0000256" key="3">
    <source>
        <dbReference type="ARBA" id="ARBA00022737"/>
    </source>
</evidence>
<feature type="domain" description="4Fe-4S ferredoxin-type" evidence="6">
    <location>
        <begin position="61"/>
        <end position="91"/>
    </location>
</feature>
<dbReference type="Pfam" id="PF13247">
    <property type="entry name" value="Fer4_11"/>
    <property type="match status" value="1"/>
</dbReference>
<protein>
    <submittedName>
        <fullName evidence="7">Fe-S-cluster-containing hydrogenase subunit</fullName>
    </submittedName>
</protein>
<sequence>MSSEHRKREMLESVSSFMNSNHFLSRREFLLATGGIIVAVSSSGATGAKETPLIIMDNATGLLIADSTKCVGCRRCELACTEFNDGKASPTLARIKIRRNLNFGPKGLHAGQRGQGNWGDGLIVQDLCKQCPHPVPCANACPNDAIVMSSPTNARVVDSDKCTGCKMCQRACPWEMMSFDSDANKATKCFLCDGNPKCVEACPSGAISYVAWRDLTNHVPPRIVPTAVVSPEKAQTCVDCHGK</sequence>
<dbReference type="AlphaFoldDB" id="I4C505"/>
<name>I4C505_DESTA</name>
<evidence type="ECO:0000256" key="5">
    <source>
        <dbReference type="ARBA" id="ARBA00023014"/>
    </source>
</evidence>
<feature type="domain" description="4Fe-4S ferredoxin-type" evidence="6">
    <location>
        <begin position="119"/>
        <end position="151"/>
    </location>
</feature>
<dbReference type="PROSITE" id="PS00198">
    <property type="entry name" value="4FE4S_FER_1"/>
    <property type="match status" value="1"/>
</dbReference>
<evidence type="ECO:0000259" key="6">
    <source>
        <dbReference type="PROSITE" id="PS51379"/>
    </source>
</evidence>
<dbReference type="PATRIC" id="fig|706587.4.peg.2229"/>
<evidence type="ECO:0000256" key="4">
    <source>
        <dbReference type="ARBA" id="ARBA00023004"/>
    </source>
</evidence>
<proteinExistence type="predicted"/>
<dbReference type="HOGENOM" id="CLU_043374_3_2_7"/>
<dbReference type="InterPro" id="IPR017900">
    <property type="entry name" value="4Fe4S_Fe_S_CS"/>
</dbReference>
<dbReference type="InterPro" id="IPR017896">
    <property type="entry name" value="4Fe4S_Fe-S-bd"/>
</dbReference>
<dbReference type="InterPro" id="IPR050294">
    <property type="entry name" value="RnfB_subfamily"/>
</dbReference>
<feature type="domain" description="4Fe-4S ferredoxin-type" evidence="6">
    <location>
        <begin position="153"/>
        <end position="182"/>
    </location>
</feature>
<dbReference type="GO" id="GO:0046872">
    <property type="term" value="F:metal ion binding"/>
    <property type="evidence" value="ECO:0007669"/>
    <property type="project" value="UniProtKB-KW"/>
</dbReference>
<keyword evidence="2" id="KW-0479">Metal-binding</keyword>
<dbReference type="EMBL" id="CP003360">
    <property type="protein sequence ID" value="AFM24646.1"/>
    <property type="molecule type" value="Genomic_DNA"/>
</dbReference>
<keyword evidence="1" id="KW-0004">4Fe-4S</keyword>
<evidence type="ECO:0000256" key="2">
    <source>
        <dbReference type="ARBA" id="ARBA00022723"/>
    </source>
</evidence>
<dbReference type="Gene3D" id="3.30.70.20">
    <property type="match status" value="2"/>
</dbReference>
<feature type="domain" description="4Fe-4S ferredoxin-type" evidence="6">
    <location>
        <begin position="184"/>
        <end position="212"/>
    </location>
</feature>
<keyword evidence="8" id="KW-1185">Reference proteome</keyword>
<keyword evidence="4" id="KW-0408">Iron</keyword>
<dbReference type="Pfam" id="PF12800">
    <property type="entry name" value="Fer4_4"/>
    <property type="match status" value="1"/>
</dbReference>
<gene>
    <name evidence="7" type="ordered locus">Desti_1939</name>
</gene>
<dbReference type="Proteomes" id="UP000006055">
    <property type="component" value="Chromosome"/>
</dbReference>
<dbReference type="GO" id="GO:0051539">
    <property type="term" value="F:4 iron, 4 sulfur cluster binding"/>
    <property type="evidence" value="ECO:0007669"/>
    <property type="project" value="UniProtKB-KW"/>
</dbReference>
<dbReference type="CDD" id="cd10550">
    <property type="entry name" value="DMSOR_beta_like"/>
    <property type="match status" value="1"/>
</dbReference>
<dbReference type="PANTHER" id="PTHR42859">
    <property type="entry name" value="OXIDOREDUCTASE"/>
    <property type="match status" value="1"/>
</dbReference>
<evidence type="ECO:0000313" key="7">
    <source>
        <dbReference type="EMBL" id="AFM24646.1"/>
    </source>
</evidence>
<reference evidence="8" key="1">
    <citation type="submission" date="2012-06" db="EMBL/GenBank/DDBJ databases">
        <title>Complete sequence of chromosome of Desulfomonile tiedjei DSM 6799.</title>
        <authorList>
            <person name="Lucas S."/>
            <person name="Copeland A."/>
            <person name="Lapidus A."/>
            <person name="Glavina del Rio T."/>
            <person name="Dalin E."/>
            <person name="Tice H."/>
            <person name="Bruce D."/>
            <person name="Goodwin L."/>
            <person name="Pitluck S."/>
            <person name="Peters L."/>
            <person name="Ovchinnikova G."/>
            <person name="Zeytun A."/>
            <person name="Lu M."/>
            <person name="Kyrpides N."/>
            <person name="Mavromatis K."/>
            <person name="Ivanova N."/>
            <person name="Brettin T."/>
            <person name="Detter J.C."/>
            <person name="Han C."/>
            <person name="Larimer F."/>
            <person name="Land M."/>
            <person name="Hauser L."/>
            <person name="Markowitz V."/>
            <person name="Cheng J.-F."/>
            <person name="Hugenholtz P."/>
            <person name="Woyke T."/>
            <person name="Wu D."/>
            <person name="Spring S."/>
            <person name="Schroeder M."/>
            <person name="Brambilla E."/>
            <person name="Klenk H.-P."/>
            <person name="Eisen J.A."/>
        </authorList>
    </citation>
    <scope>NUCLEOTIDE SEQUENCE [LARGE SCALE GENOMIC DNA]</scope>
    <source>
        <strain evidence="8">ATCC 49306 / DSM 6799 / DCB-1</strain>
    </source>
</reference>
<dbReference type="KEGG" id="dti:Desti_1939"/>
<evidence type="ECO:0000313" key="8">
    <source>
        <dbReference type="Proteomes" id="UP000006055"/>
    </source>
</evidence>
<accession>I4C505</accession>
<organism evidence="7 8">
    <name type="scientific">Desulfomonile tiedjei (strain ATCC 49306 / DSM 6799 / DCB-1)</name>
    <dbReference type="NCBI Taxonomy" id="706587"/>
    <lineage>
        <taxon>Bacteria</taxon>
        <taxon>Pseudomonadati</taxon>
        <taxon>Thermodesulfobacteriota</taxon>
        <taxon>Desulfomonilia</taxon>
        <taxon>Desulfomonilales</taxon>
        <taxon>Desulfomonilaceae</taxon>
        <taxon>Desulfomonile</taxon>
    </lineage>
</organism>
<dbReference type="eggNOG" id="COG0437">
    <property type="taxonomic scope" value="Bacteria"/>
</dbReference>
<dbReference type="RefSeq" id="WP_014809791.1">
    <property type="nucleotide sequence ID" value="NC_018025.1"/>
</dbReference>
<dbReference type="PANTHER" id="PTHR42859:SF17">
    <property type="entry name" value="ELECTRON TRANSPORT PROTEIN HYDN-RELATED"/>
    <property type="match status" value="1"/>
</dbReference>
<keyword evidence="3" id="KW-0677">Repeat</keyword>
<dbReference type="STRING" id="706587.Desti_1939"/>
<dbReference type="SUPFAM" id="SSF54862">
    <property type="entry name" value="4Fe-4S ferredoxins"/>
    <property type="match status" value="1"/>
</dbReference>
<evidence type="ECO:0000256" key="1">
    <source>
        <dbReference type="ARBA" id="ARBA00022485"/>
    </source>
</evidence>
<keyword evidence="5" id="KW-0411">Iron-sulfur</keyword>